<keyword evidence="1" id="KW-1133">Transmembrane helix</keyword>
<proteinExistence type="predicted"/>
<evidence type="ECO:0000313" key="3">
    <source>
        <dbReference type="EMBL" id="KAK3278084.1"/>
    </source>
</evidence>
<dbReference type="AlphaFoldDB" id="A0AAE0GH11"/>
<organism evidence="3 4">
    <name type="scientific">Cymbomonas tetramitiformis</name>
    <dbReference type="NCBI Taxonomy" id="36881"/>
    <lineage>
        <taxon>Eukaryota</taxon>
        <taxon>Viridiplantae</taxon>
        <taxon>Chlorophyta</taxon>
        <taxon>Pyramimonadophyceae</taxon>
        <taxon>Pyramimonadales</taxon>
        <taxon>Pyramimonadaceae</taxon>
        <taxon>Cymbomonas</taxon>
    </lineage>
</organism>
<reference evidence="3 4" key="1">
    <citation type="journal article" date="2015" name="Genome Biol. Evol.">
        <title>Comparative Genomics of a Bacterivorous Green Alga Reveals Evolutionary Causalities and Consequences of Phago-Mixotrophic Mode of Nutrition.</title>
        <authorList>
            <person name="Burns J.A."/>
            <person name="Paasch A."/>
            <person name="Narechania A."/>
            <person name="Kim E."/>
        </authorList>
    </citation>
    <scope>NUCLEOTIDE SEQUENCE [LARGE SCALE GENOMIC DNA]</scope>
    <source>
        <strain evidence="3 4">PLY_AMNH</strain>
    </source>
</reference>
<keyword evidence="4" id="KW-1185">Reference proteome</keyword>
<sequence>MARRRDPESGRDAIVLALVCGIFVGAFTAYMGVSSNVSSDVPHQCPPVECNCGTKAESSLQANNLISKTEGNSALRAVLERVAINKEVLVAVSNGALITEEGTYGILATWIESVKRAGVKNFMIVALDDRVAKACENVGVAYWRQDRASLADNNQDNHGISAQKFGYLKEFLKLGYNVLLSDVDVVTLQNPFNFLYRDSDVEGLSDGFDNRTAYGSYESVVDAFSGMNPS</sequence>
<keyword evidence="1" id="KW-0472">Membrane</keyword>
<accession>A0AAE0GH11</accession>
<dbReference type="InterPro" id="IPR005069">
    <property type="entry name" value="Nucl-diP-sugar_transferase"/>
</dbReference>
<dbReference type="EMBL" id="LGRX02005627">
    <property type="protein sequence ID" value="KAK3278084.1"/>
    <property type="molecule type" value="Genomic_DNA"/>
</dbReference>
<feature type="domain" description="Nucleotide-diphospho-sugar transferase" evidence="2">
    <location>
        <begin position="119"/>
        <end position="216"/>
    </location>
</feature>
<dbReference type="GO" id="GO:0016757">
    <property type="term" value="F:glycosyltransferase activity"/>
    <property type="evidence" value="ECO:0007669"/>
    <property type="project" value="InterPro"/>
</dbReference>
<protein>
    <recommendedName>
        <fullName evidence="2">Nucleotide-diphospho-sugar transferase domain-containing protein</fullName>
    </recommendedName>
</protein>
<evidence type="ECO:0000259" key="2">
    <source>
        <dbReference type="Pfam" id="PF03407"/>
    </source>
</evidence>
<dbReference type="GO" id="GO:0080147">
    <property type="term" value="P:root hair cell development"/>
    <property type="evidence" value="ECO:0007669"/>
    <property type="project" value="InterPro"/>
</dbReference>
<dbReference type="PANTHER" id="PTHR46581">
    <property type="entry name" value="ARABINOSYLTRANSFERASE RRA3"/>
    <property type="match status" value="1"/>
</dbReference>
<dbReference type="Proteomes" id="UP001190700">
    <property type="component" value="Unassembled WGS sequence"/>
</dbReference>
<dbReference type="InterPro" id="IPR044290">
    <property type="entry name" value="RRA1/2/3"/>
</dbReference>
<keyword evidence="1" id="KW-0812">Transmembrane</keyword>
<comment type="caution">
    <text evidence="3">The sequence shown here is derived from an EMBL/GenBank/DDBJ whole genome shotgun (WGS) entry which is preliminary data.</text>
</comment>
<dbReference type="PANTHER" id="PTHR46581:SF3">
    <property type="entry name" value="ARABINOSYLTRANSFERASE RRA3"/>
    <property type="match status" value="1"/>
</dbReference>
<evidence type="ECO:0000256" key="1">
    <source>
        <dbReference type="SAM" id="Phobius"/>
    </source>
</evidence>
<dbReference type="Pfam" id="PF03407">
    <property type="entry name" value="Nucleotid_trans"/>
    <property type="match status" value="1"/>
</dbReference>
<evidence type="ECO:0000313" key="4">
    <source>
        <dbReference type="Proteomes" id="UP001190700"/>
    </source>
</evidence>
<name>A0AAE0GH11_9CHLO</name>
<gene>
    <name evidence="3" type="ORF">CYMTET_13947</name>
</gene>
<feature type="transmembrane region" description="Helical" evidence="1">
    <location>
        <begin position="12"/>
        <end position="33"/>
    </location>
</feature>